<evidence type="ECO:0000313" key="2">
    <source>
        <dbReference type="Proteomes" id="UP000185728"/>
    </source>
</evidence>
<reference evidence="1 2" key="1">
    <citation type="submission" date="2017-01" db="EMBL/GenBank/DDBJ databases">
        <authorList>
            <person name="Varghese N."/>
            <person name="Submissions S."/>
        </authorList>
    </citation>
    <scope>NUCLEOTIDE SEQUENCE [LARGE SCALE GENOMIC DNA]</scope>
    <source>
        <strain evidence="1 2">DSM 2061</strain>
    </source>
</reference>
<evidence type="ECO:0000313" key="1">
    <source>
        <dbReference type="EMBL" id="SIS85671.1"/>
    </source>
</evidence>
<gene>
    <name evidence="1" type="ORF">SAMN05421766_104413</name>
</gene>
<proteinExistence type="predicted"/>
<comment type="caution">
    <text evidence="1">The sequence shown here is derived from an EMBL/GenBank/DDBJ whole genome shotgun (WGS) entry which is preliminary data.</text>
</comment>
<name>A0ABY1KW91_9FLAO</name>
<organism evidence="1 2">
    <name type="scientific">Zobellia uliginosa</name>
    <dbReference type="NCBI Taxonomy" id="143224"/>
    <lineage>
        <taxon>Bacteria</taxon>
        <taxon>Pseudomonadati</taxon>
        <taxon>Bacteroidota</taxon>
        <taxon>Flavobacteriia</taxon>
        <taxon>Flavobacteriales</taxon>
        <taxon>Flavobacteriaceae</taxon>
        <taxon>Zobellia</taxon>
    </lineage>
</organism>
<accession>A0ABY1KW91</accession>
<dbReference type="Proteomes" id="UP000185728">
    <property type="component" value="Unassembled WGS sequence"/>
</dbReference>
<sequence>MKSPFVPSISFVASIGDIGARQTDYTGSTNGLFLKNAPASIFGNVQEKDSKKKTYNDSRTISMHLVVGKPIINISNYAQGISETSKATDGHFFSLKGFI</sequence>
<keyword evidence="2" id="KW-1185">Reference proteome</keyword>
<dbReference type="EMBL" id="FTOB01000004">
    <property type="protein sequence ID" value="SIS85671.1"/>
    <property type="molecule type" value="Genomic_DNA"/>
</dbReference>
<dbReference type="RefSeq" id="WP_076455922.1">
    <property type="nucleotide sequence ID" value="NZ_FTOB01000004.1"/>
</dbReference>
<protein>
    <submittedName>
        <fullName evidence="1">Uncharacterized protein</fullName>
    </submittedName>
</protein>